<dbReference type="InterPro" id="IPR001763">
    <property type="entry name" value="Rhodanese-like_dom"/>
</dbReference>
<dbReference type="GO" id="GO:0016779">
    <property type="term" value="F:nucleotidyltransferase activity"/>
    <property type="evidence" value="ECO:0007669"/>
    <property type="project" value="TreeGrafter"/>
</dbReference>
<evidence type="ECO:0000259" key="1">
    <source>
        <dbReference type="PROSITE" id="PS50206"/>
    </source>
</evidence>
<sequence>MSRYARQICLPEIGATGQDRLAAAKVLVAGAGGLGATVLPLLAGAGIGCITLYDGDHVEEHNLHRQTLFRMDDLGQPKAPAATRHLRALNGECQIRPVVARLDPANARAEIAGADLVIDAADNFATSYALSDLCRAMGKPFLSASVLGRQGHAGGFCGSSPSLRAVFPDPPSHAATCATAGVMGPAVATLGAIQAQMALSVLLNLQPSPLGQIVTLDFTTWRFSQFRFEDAPEPENPFPEIVAQCAIGPHDRVIDLRTAHTLPVVDIRHPPDQRIVFLCSSGLRAWRAARQLANDGYQHVAICADGM</sequence>
<dbReference type="GO" id="GO:0004792">
    <property type="term" value="F:thiosulfate-cyanide sulfurtransferase activity"/>
    <property type="evidence" value="ECO:0007669"/>
    <property type="project" value="TreeGrafter"/>
</dbReference>
<dbReference type="GO" id="GO:0008641">
    <property type="term" value="F:ubiquitin-like modifier activating enzyme activity"/>
    <property type="evidence" value="ECO:0007669"/>
    <property type="project" value="InterPro"/>
</dbReference>
<dbReference type="AlphaFoldDB" id="A0A074J4D9"/>
<dbReference type="GO" id="GO:0008146">
    <property type="term" value="F:sulfotransferase activity"/>
    <property type="evidence" value="ECO:0007669"/>
    <property type="project" value="TreeGrafter"/>
</dbReference>
<evidence type="ECO:0000313" key="3">
    <source>
        <dbReference type="Proteomes" id="UP000027471"/>
    </source>
</evidence>
<dbReference type="Gene3D" id="3.40.250.10">
    <property type="entry name" value="Rhodanese-like domain"/>
    <property type="match status" value="1"/>
</dbReference>
<reference evidence="2 3" key="1">
    <citation type="journal article" date="2015" name="Antonie Van Leeuwenhoek">
        <title>Thioclava indica sp. nov., isolated from surface seawater of the Indian Ocean.</title>
        <authorList>
            <person name="Liu Y."/>
            <person name="Lai Q."/>
            <person name="Du J."/>
            <person name="Xu H."/>
            <person name="Jiang L."/>
            <person name="Shao Z."/>
        </authorList>
    </citation>
    <scope>NUCLEOTIDE SEQUENCE [LARGE SCALE GENOMIC DNA]</scope>
    <source>
        <strain evidence="2 3">DT23-4</strain>
    </source>
</reference>
<keyword evidence="3" id="KW-1185">Reference proteome</keyword>
<proteinExistence type="predicted"/>
<name>A0A074J4D9_9RHOB</name>
<dbReference type="InterPro" id="IPR000594">
    <property type="entry name" value="ThiF_NAD_FAD-bd"/>
</dbReference>
<dbReference type="CDD" id="cd00757">
    <property type="entry name" value="ThiF_MoeB_HesA_family"/>
    <property type="match status" value="1"/>
</dbReference>
<dbReference type="RefSeq" id="WP_038133552.1">
    <property type="nucleotide sequence ID" value="NZ_AUNB01000095.1"/>
</dbReference>
<dbReference type="PANTHER" id="PTHR10953:SF102">
    <property type="entry name" value="ADENYLYLTRANSFERASE AND SULFURTRANSFERASE MOCS3"/>
    <property type="match status" value="1"/>
</dbReference>
<dbReference type="STRING" id="1353528.DT23_08855"/>
<dbReference type="Pfam" id="PF00899">
    <property type="entry name" value="ThiF"/>
    <property type="match status" value="1"/>
</dbReference>
<organism evidence="2 3">
    <name type="scientific">Thioclava indica</name>
    <dbReference type="NCBI Taxonomy" id="1353528"/>
    <lineage>
        <taxon>Bacteria</taxon>
        <taxon>Pseudomonadati</taxon>
        <taxon>Pseudomonadota</taxon>
        <taxon>Alphaproteobacteria</taxon>
        <taxon>Rhodobacterales</taxon>
        <taxon>Paracoccaceae</taxon>
        <taxon>Thioclava</taxon>
    </lineage>
</organism>
<gene>
    <name evidence="2" type="ORF">DT23_08855</name>
</gene>
<dbReference type="EMBL" id="AUNB01000095">
    <property type="protein sequence ID" value="KEO51384.1"/>
    <property type="molecule type" value="Genomic_DNA"/>
</dbReference>
<dbReference type="InterPro" id="IPR045886">
    <property type="entry name" value="ThiF/MoeB/HesA"/>
</dbReference>
<evidence type="ECO:0000313" key="2">
    <source>
        <dbReference type="EMBL" id="KEO51384.1"/>
    </source>
</evidence>
<dbReference type="Gene3D" id="3.40.50.720">
    <property type="entry name" value="NAD(P)-binding Rossmann-like Domain"/>
    <property type="match status" value="1"/>
</dbReference>
<protein>
    <recommendedName>
        <fullName evidence="1">Rhodanese domain-containing protein</fullName>
    </recommendedName>
</protein>
<feature type="domain" description="Rhodanese" evidence="1">
    <location>
        <begin position="270"/>
        <end position="304"/>
    </location>
</feature>
<dbReference type="PANTHER" id="PTHR10953">
    <property type="entry name" value="UBIQUITIN-ACTIVATING ENZYME E1"/>
    <property type="match status" value="1"/>
</dbReference>
<comment type="caution">
    <text evidence="2">The sequence shown here is derived from an EMBL/GenBank/DDBJ whole genome shotgun (WGS) entry which is preliminary data.</text>
</comment>
<dbReference type="CDD" id="cd00158">
    <property type="entry name" value="RHOD"/>
    <property type="match status" value="1"/>
</dbReference>
<dbReference type="Proteomes" id="UP000027471">
    <property type="component" value="Unassembled WGS sequence"/>
</dbReference>
<dbReference type="InterPro" id="IPR035985">
    <property type="entry name" value="Ubiquitin-activating_enz"/>
</dbReference>
<accession>A0A074J4D9</accession>
<dbReference type="InterPro" id="IPR036873">
    <property type="entry name" value="Rhodanese-like_dom_sf"/>
</dbReference>
<dbReference type="GO" id="GO:0005829">
    <property type="term" value="C:cytosol"/>
    <property type="evidence" value="ECO:0007669"/>
    <property type="project" value="TreeGrafter"/>
</dbReference>
<dbReference type="OrthoDB" id="9804286at2"/>
<dbReference type="PROSITE" id="PS50206">
    <property type="entry name" value="RHODANESE_3"/>
    <property type="match status" value="1"/>
</dbReference>
<dbReference type="SUPFAM" id="SSF69572">
    <property type="entry name" value="Activating enzymes of the ubiquitin-like proteins"/>
    <property type="match status" value="1"/>
</dbReference>
<dbReference type="eggNOG" id="COG0476">
    <property type="taxonomic scope" value="Bacteria"/>
</dbReference>